<evidence type="ECO:0000256" key="12">
    <source>
        <dbReference type="ARBA" id="ARBA00023244"/>
    </source>
</evidence>
<dbReference type="UniPathway" id="UPA00251">
    <property type="reaction ID" value="UER00323"/>
</dbReference>
<evidence type="ECO:0000256" key="11">
    <source>
        <dbReference type="ARBA" id="ARBA00023014"/>
    </source>
</evidence>
<evidence type="ECO:0000256" key="8">
    <source>
        <dbReference type="ARBA" id="ARBA00022723"/>
    </source>
</evidence>
<dbReference type="Pfam" id="PF06969">
    <property type="entry name" value="HemN_C"/>
    <property type="match status" value="1"/>
</dbReference>
<dbReference type="SUPFAM" id="SSF102114">
    <property type="entry name" value="Radical SAM enzymes"/>
    <property type="match status" value="1"/>
</dbReference>
<dbReference type="Proteomes" id="UP000230202">
    <property type="component" value="Unassembled WGS sequence"/>
</dbReference>
<evidence type="ECO:0000256" key="6">
    <source>
        <dbReference type="ARBA" id="ARBA00022490"/>
    </source>
</evidence>
<proteinExistence type="inferred from homology"/>
<dbReference type="GO" id="GO:0046872">
    <property type="term" value="F:metal ion binding"/>
    <property type="evidence" value="ECO:0007669"/>
    <property type="project" value="UniProtKB-KW"/>
</dbReference>
<dbReference type="InterPro" id="IPR007197">
    <property type="entry name" value="rSAM"/>
</dbReference>
<feature type="binding site" evidence="16">
    <location>
        <position position="59"/>
    </location>
    <ligand>
        <name>S-adenosyl-L-methionine</name>
        <dbReference type="ChEBI" id="CHEBI:59789"/>
        <label>1</label>
    </ligand>
</feature>
<dbReference type="PANTHER" id="PTHR13932:SF6">
    <property type="entry name" value="OXYGEN-INDEPENDENT COPROPORPHYRINOGEN III OXIDASE"/>
    <property type="match status" value="1"/>
</dbReference>
<evidence type="ECO:0000256" key="13">
    <source>
        <dbReference type="ARBA" id="ARBA00024295"/>
    </source>
</evidence>
<dbReference type="PIRSF" id="PIRSF000167">
    <property type="entry name" value="HemN"/>
    <property type="match status" value="1"/>
</dbReference>
<comment type="pathway">
    <text evidence="2 15">Porphyrin-containing compound metabolism; protoporphyrin-IX biosynthesis; protoporphyrinogen-IX from coproporphyrinogen-III (AdoMet route): step 1/1.</text>
</comment>
<comment type="function">
    <text evidence="13">Involved in the heme biosynthesis. Catalyzes the anaerobic oxidative decarboxylation of propionate groups of rings A and B of coproporphyrinogen III to yield the vinyl groups in protoporphyrinogen IX.</text>
</comment>
<evidence type="ECO:0000256" key="14">
    <source>
        <dbReference type="ARBA" id="ARBA00048321"/>
    </source>
</evidence>
<dbReference type="Pfam" id="PF04055">
    <property type="entry name" value="Radical_SAM"/>
    <property type="match status" value="1"/>
</dbReference>
<keyword evidence="12 15" id="KW-0627">Porphyrin biosynthesis</keyword>
<evidence type="ECO:0000256" key="15">
    <source>
        <dbReference type="PIRNR" id="PIRNR000167"/>
    </source>
</evidence>
<keyword evidence="20" id="KW-1185">Reference proteome</keyword>
<dbReference type="FunFam" id="1.10.10.920:FF:000001">
    <property type="entry name" value="Coproporphyrinogen-III oxidase"/>
    <property type="match status" value="1"/>
</dbReference>
<evidence type="ECO:0000256" key="5">
    <source>
        <dbReference type="ARBA" id="ARBA00022485"/>
    </source>
</evidence>
<evidence type="ECO:0000256" key="16">
    <source>
        <dbReference type="PIRSR" id="PIRSR000167-1"/>
    </source>
</evidence>
<dbReference type="RefSeq" id="WP_100151715.1">
    <property type="nucleotide sequence ID" value="NZ_MEIL01000019.1"/>
</dbReference>
<evidence type="ECO:0000256" key="7">
    <source>
        <dbReference type="ARBA" id="ARBA00022691"/>
    </source>
</evidence>
<keyword evidence="9 15" id="KW-0560">Oxidoreductase</keyword>
<comment type="subcellular location">
    <subcellularLocation>
        <location evidence="1 15">Cytoplasm</location>
    </subcellularLocation>
</comment>
<evidence type="ECO:0000256" key="4">
    <source>
        <dbReference type="ARBA" id="ARBA00011245"/>
    </source>
</evidence>
<reference evidence="19" key="1">
    <citation type="journal article" date="2017" name="MBio">
        <title>Type VI secretion-mediated competition in the bee gut microbiome.</title>
        <authorList>
            <person name="Steele M.I."/>
            <person name="Kwong W.K."/>
            <person name="Powell J.E."/>
            <person name="Whiteley M."/>
            <person name="Moran N.A."/>
        </authorList>
    </citation>
    <scope>NUCLEOTIDE SEQUENCE [LARGE SCALE GENOMIC DNA]</scope>
    <source>
        <strain evidence="19">WkB273</strain>
    </source>
</reference>
<feature type="binding site" evidence="17">
    <location>
        <position position="69"/>
    </location>
    <ligand>
        <name>[4Fe-4S] cluster</name>
        <dbReference type="ChEBI" id="CHEBI:49883"/>
        <note>4Fe-4S-S-AdoMet</note>
    </ligand>
</feature>
<evidence type="ECO:0000256" key="10">
    <source>
        <dbReference type="ARBA" id="ARBA00023004"/>
    </source>
</evidence>
<gene>
    <name evidence="19" type="ORF">BHC54_02870</name>
</gene>
<dbReference type="SFLD" id="SFLDS00029">
    <property type="entry name" value="Radical_SAM"/>
    <property type="match status" value="1"/>
</dbReference>
<keyword evidence="7 15" id="KW-0949">S-adenosyl-L-methionine</keyword>
<accession>A0A2N9X8B2</accession>
<feature type="binding site" evidence="16">
    <location>
        <position position="188"/>
    </location>
    <ligand>
        <name>S-adenosyl-L-methionine</name>
        <dbReference type="ChEBI" id="CHEBI:59789"/>
        <label>2</label>
    </ligand>
</feature>
<dbReference type="FunFam" id="3.80.30.20:FF:000012">
    <property type="entry name" value="Coproporphyrinogen-III oxidase"/>
    <property type="match status" value="1"/>
</dbReference>
<comment type="subunit">
    <text evidence="4">Monomer.</text>
</comment>
<evidence type="ECO:0000256" key="2">
    <source>
        <dbReference type="ARBA" id="ARBA00004785"/>
    </source>
</evidence>
<evidence type="ECO:0000256" key="9">
    <source>
        <dbReference type="ARBA" id="ARBA00023002"/>
    </source>
</evidence>
<dbReference type="InterPro" id="IPR034505">
    <property type="entry name" value="Coproporphyrinogen-III_oxidase"/>
</dbReference>
<dbReference type="InterPro" id="IPR010723">
    <property type="entry name" value="HemN_C"/>
</dbReference>
<sequence>MNTRRFNIEFDRNLIASLPSSGPRYTSYPTADRFNTSFTADQLKSTLQQNIGIQPVSLYVHVPFCNTICYYCGCNKIITKDTSRADLYIQYLDKELALLAQNWPGKPLLAQLHFGGGTPTFLNNEQLSHIFASISRYFTLTTDGEYSIEIDPRKVTADTVAHLGKLGFNRMSVGIQDFNPAVQQAVNRIQSEAETRDVIEAARCNGFHSVSVDLIYGLPHQTEASMHCTLKHVLELKPDRIAMYHYAHLPHLFKPQRRIDTNAVPDSRVKLDILQNTVQYLLEQGYIFIGMDHFARPTDELTIALSEGRLQRNFQGYSTHADCDLIAIGVSSISKIANIYSQNEKELTAYYQALDEDRLPVMRGYQLNADDILRRQVIQDLMCRFQLSFQDYREAMQQPFQTYFAAEQTDLQQLSQLGLLNLSDEQLQVTPKGRLLIRNIAMIFDYYLRQKRTEAQYSRTL</sequence>
<feature type="binding site" evidence="16">
    <location>
        <position position="247"/>
    </location>
    <ligand>
        <name>S-adenosyl-L-methionine</name>
        <dbReference type="ChEBI" id="CHEBI:59789"/>
        <label>2</label>
    </ligand>
</feature>
<evidence type="ECO:0000313" key="20">
    <source>
        <dbReference type="Proteomes" id="UP000230202"/>
    </source>
</evidence>
<dbReference type="Gene3D" id="3.80.30.20">
    <property type="entry name" value="tm_1862 like domain"/>
    <property type="match status" value="1"/>
</dbReference>
<dbReference type="InterPro" id="IPR004558">
    <property type="entry name" value="Coprogen_oxidase_HemN"/>
</dbReference>
<dbReference type="InterPro" id="IPR006638">
    <property type="entry name" value="Elp3/MiaA/NifB-like_rSAM"/>
</dbReference>
<comment type="caution">
    <text evidence="19">The sequence shown here is derived from an EMBL/GenBank/DDBJ whole genome shotgun (WGS) entry which is preliminary data.</text>
</comment>
<evidence type="ECO:0000313" key="19">
    <source>
        <dbReference type="EMBL" id="PIT40600.1"/>
    </source>
</evidence>
<dbReference type="GO" id="GO:0051989">
    <property type="term" value="F:coproporphyrinogen dehydrogenase activity"/>
    <property type="evidence" value="ECO:0007669"/>
    <property type="project" value="UniProtKB-EC"/>
</dbReference>
<dbReference type="Gene3D" id="1.10.10.920">
    <property type="match status" value="1"/>
</dbReference>
<dbReference type="PROSITE" id="PS51918">
    <property type="entry name" value="RADICAL_SAM"/>
    <property type="match status" value="1"/>
</dbReference>
<comment type="cofactor">
    <cofactor evidence="15 17">
        <name>[4Fe-4S] cluster</name>
        <dbReference type="ChEBI" id="CHEBI:49883"/>
    </cofactor>
    <text evidence="15 17">Binds 1 [4Fe-4S] cluster. The cluster is coordinated with 3 cysteines and an exchangeable S-adenosyl-L-methionine.</text>
</comment>
<protein>
    <recommendedName>
        <fullName evidence="15">Coproporphyrinogen-III oxidase</fullName>
        <ecNumber evidence="15">1.3.98.3</ecNumber>
    </recommendedName>
</protein>
<dbReference type="GO" id="GO:0004109">
    <property type="term" value="F:coproporphyrinogen oxidase activity"/>
    <property type="evidence" value="ECO:0007669"/>
    <property type="project" value="InterPro"/>
</dbReference>
<evidence type="ECO:0000259" key="18">
    <source>
        <dbReference type="PROSITE" id="PS51918"/>
    </source>
</evidence>
<feature type="binding site" evidence="16">
    <location>
        <position position="176"/>
    </location>
    <ligand>
        <name>S-adenosyl-L-methionine</name>
        <dbReference type="ChEBI" id="CHEBI:59789"/>
        <label>2</label>
    </ligand>
</feature>
<name>A0A2N9X8B2_9NEIS</name>
<dbReference type="InterPro" id="IPR058240">
    <property type="entry name" value="rSAM_sf"/>
</dbReference>
<dbReference type="SMART" id="SM00729">
    <property type="entry name" value="Elp3"/>
    <property type="match status" value="1"/>
</dbReference>
<feature type="binding site" evidence="16">
    <location>
        <begin position="117"/>
        <end position="118"/>
    </location>
    <ligand>
        <name>S-adenosyl-L-methionine</name>
        <dbReference type="ChEBI" id="CHEBI:59789"/>
        <label>2</label>
    </ligand>
</feature>
<keyword evidence="6 15" id="KW-0963">Cytoplasm</keyword>
<dbReference type="AlphaFoldDB" id="A0A2N9X8B2"/>
<feature type="binding site" evidence="17">
    <location>
        <position position="72"/>
    </location>
    <ligand>
        <name>[4Fe-4S] cluster</name>
        <dbReference type="ChEBI" id="CHEBI:49883"/>
        <note>4Fe-4S-S-AdoMet</note>
    </ligand>
</feature>
<organism evidence="19 20">
    <name type="scientific">Snodgrassella alvi</name>
    <dbReference type="NCBI Taxonomy" id="1196083"/>
    <lineage>
        <taxon>Bacteria</taxon>
        <taxon>Pseudomonadati</taxon>
        <taxon>Pseudomonadota</taxon>
        <taxon>Betaproteobacteria</taxon>
        <taxon>Neisseriales</taxon>
        <taxon>Neisseriaceae</taxon>
        <taxon>Snodgrassella</taxon>
    </lineage>
</organism>
<feature type="binding site" evidence="17">
    <location>
        <position position="65"/>
    </location>
    <ligand>
        <name>[4Fe-4S] cluster</name>
        <dbReference type="ChEBI" id="CHEBI:49883"/>
        <note>4Fe-4S-S-AdoMet</note>
    </ligand>
</feature>
<keyword evidence="8 15" id="KW-0479">Metal-binding</keyword>
<feature type="binding site" evidence="16">
    <location>
        <begin position="71"/>
        <end position="73"/>
    </location>
    <ligand>
        <name>S-adenosyl-L-methionine</name>
        <dbReference type="ChEBI" id="CHEBI:59789"/>
        <label>2</label>
    </ligand>
</feature>
<feature type="binding site" evidence="16">
    <location>
        <position position="149"/>
    </location>
    <ligand>
        <name>S-adenosyl-L-methionine</name>
        <dbReference type="ChEBI" id="CHEBI:59789"/>
        <label>1</label>
    </ligand>
</feature>
<dbReference type="NCBIfam" id="TIGR00538">
    <property type="entry name" value="hemN"/>
    <property type="match status" value="1"/>
</dbReference>
<keyword evidence="11 15" id="KW-0411">Iron-sulfur</keyword>
<feature type="binding site" evidence="16">
    <location>
        <position position="116"/>
    </location>
    <ligand>
        <name>S-adenosyl-L-methionine</name>
        <dbReference type="ChEBI" id="CHEBI:59789"/>
        <label>1</label>
    </ligand>
</feature>
<evidence type="ECO:0000256" key="17">
    <source>
        <dbReference type="PIRSR" id="PIRSR000167-2"/>
    </source>
</evidence>
<dbReference type="EMBL" id="MEIL01000019">
    <property type="protein sequence ID" value="PIT40600.1"/>
    <property type="molecule type" value="Genomic_DNA"/>
</dbReference>
<dbReference type="InterPro" id="IPR023404">
    <property type="entry name" value="rSAM_horseshoe"/>
</dbReference>
<evidence type="ECO:0000256" key="1">
    <source>
        <dbReference type="ARBA" id="ARBA00004496"/>
    </source>
</evidence>
<evidence type="ECO:0000256" key="3">
    <source>
        <dbReference type="ARBA" id="ARBA00005493"/>
    </source>
</evidence>
<dbReference type="SFLD" id="SFLDG01065">
    <property type="entry name" value="anaerobic_coproporphyrinogen-I"/>
    <property type="match status" value="1"/>
</dbReference>
<comment type="catalytic activity">
    <reaction evidence="14 15">
        <text>coproporphyrinogen III + 2 S-adenosyl-L-methionine = protoporphyrinogen IX + 2 5'-deoxyadenosine + 2 L-methionine + 2 CO2</text>
        <dbReference type="Rhea" id="RHEA:15425"/>
        <dbReference type="ChEBI" id="CHEBI:16526"/>
        <dbReference type="ChEBI" id="CHEBI:17319"/>
        <dbReference type="ChEBI" id="CHEBI:57307"/>
        <dbReference type="ChEBI" id="CHEBI:57309"/>
        <dbReference type="ChEBI" id="CHEBI:57844"/>
        <dbReference type="ChEBI" id="CHEBI:59789"/>
        <dbReference type="EC" id="1.3.98.3"/>
    </reaction>
</comment>
<keyword evidence="5 15" id="KW-0004">4Fe-4S</keyword>
<feature type="binding site" evidence="16">
    <location>
        <position position="333"/>
    </location>
    <ligand>
        <name>S-adenosyl-L-methionine</name>
        <dbReference type="ChEBI" id="CHEBI:59789"/>
        <label>1</label>
    </ligand>
</feature>
<keyword evidence="10 15" id="KW-0408">Iron</keyword>
<feature type="binding site" evidence="16">
    <location>
        <position position="213"/>
    </location>
    <ligand>
        <name>S-adenosyl-L-methionine</name>
        <dbReference type="ChEBI" id="CHEBI:59789"/>
        <label>2</label>
    </ligand>
</feature>
<dbReference type="GO" id="GO:0051539">
    <property type="term" value="F:4 iron, 4 sulfur cluster binding"/>
    <property type="evidence" value="ECO:0007669"/>
    <property type="project" value="UniProtKB-KW"/>
</dbReference>
<feature type="domain" description="Radical SAM core" evidence="18">
    <location>
        <begin position="50"/>
        <end position="284"/>
    </location>
</feature>
<comment type="similarity">
    <text evidence="3 15">Belongs to the anaerobic coproporphyrinogen-III oxidase family.</text>
</comment>
<dbReference type="GO" id="GO:0005737">
    <property type="term" value="C:cytoplasm"/>
    <property type="evidence" value="ECO:0007669"/>
    <property type="project" value="UniProtKB-SubCell"/>
</dbReference>
<dbReference type="GO" id="GO:0006782">
    <property type="term" value="P:protoporphyrinogen IX biosynthetic process"/>
    <property type="evidence" value="ECO:0007669"/>
    <property type="project" value="UniProtKB-UniPathway"/>
</dbReference>
<dbReference type="CDD" id="cd01335">
    <property type="entry name" value="Radical_SAM"/>
    <property type="match status" value="1"/>
</dbReference>
<dbReference type="EC" id="1.3.98.3" evidence="15"/>
<dbReference type="PANTHER" id="PTHR13932">
    <property type="entry name" value="COPROPORPHYRINIGEN III OXIDASE"/>
    <property type="match status" value="1"/>
</dbReference>